<gene>
    <name evidence="2" type="ORF">ACFPFU_12455</name>
</gene>
<dbReference type="Gene3D" id="2.60.40.10">
    <property type="entry name" value="Immunoglobulins"/>
    <property type="match status" value="1"/>
</dbReference>
<dbReference type="EMBL" id="JBHSJJ010000006">
    <property type="protein sequence ID" value="MFC4872502.1"/>
    <property type="molecule type" value="Genomic_DNA"/>
</dbReference>
<dbReference type="InterPro" id="IPR048527">
    <property type="entry name" value="Sde182_C"/>
</dbReference>
<dbReference type="RefSeq" id="WP_377065205.1">
    <property type="nucleotide sequence ID" value="NZ_JBHSJJ010000006.1"/>
</dbReference>
<feature type="domain" description="Cellulose-binding Sde182 C-terminal" evidence="1">
    <location>
        <begin position="12"/>
        <end position="77"/>
    </location>
</feature>
<proteinExistence type="predicted"/>
<dbReference type="Proteomes" id="UP001595818">
    <property type="component" value="Unassembled WGS sequence"/>
</dbReference>
<dbReference type="Pfam" id="PF21027">
    <property type="entry name" value="Sde0182_C"/>
    <property type="match status" value="1"/>
</dbReference>
<sequence length="80" mass="8977">MLFIFLYAIHIDLSFYWYIYREPGTYKGDLDLKSADNPDMVSITVPSDIGTGTIHVILEVHDNGSPSLVSYPRAIITGIE</sequence>
<evidence type="ECO:0000259" key="1">
    <source>
        <dbReference type="Pfam" id="PF21027"/>
    </source>
</evidence>
<accession>A0ABV9T1Y6</accession>
<protein>
    <recommendedName>
        <fullName evidence="1">Cellulose-binding Sde182 C-terminal domain-containing protein</fullName>
    </recommendedName>
</protein>
<evidence type="ECO:0000313" key="2">
    <source>
        <dbReference type="EMBL" id="MFC4872502.1"/>
    </source>
</evidence>
<comment type="caution">
    <text evidence="2">The sequence shown here is derived from an EMBL/GenBank/DDBJ whole genome shotgun (WGS) entry which is preliminary data.</text>
</comment>
<organism evidence="2 3">
    <name type="scientific">Negadavirga shengliensis</name>
    <dbReference type="NCBI Taxonomy" id="1389218"/>
    <lineage>
        <taxon>Bacteria</taxon>
        <taxon>Pseudomonadati</taxon>
        <taxon>Bacteroidota</taxon>
        <taxon>Cytophagia</taxon>
        <taxon>Cytophagales</taxon>
        <taxon>Cyclobacteriaceae</taxon>
        <taxon>Negadavirga</taxon>
    </lineage>
</organism>
<reference evidence="3" key="1">
    <citation type="journal article" date="2019" name="Int. J. Syst. Evol. Microbiol.">
        <title>The Global Catalogue of Microorganisms (GCM) 10K type strain sequencing project: providing services to taxonomists for standard genome sequencing and annotation.</title>
        <authorList>
            <consortium name="The Broad Institute Genomics Platform"/>
            <consortium name="The Broad Institute Genome Sequencing Center for Infectious Disease"/>
            <person name="Wu L."/>
            <person name="Ma J."/>
        </authorList>
    </citation>
    <scope>NUCLEOTIDE SEQUENCE [LARGE SCALE GENOMIC DNA]</scope>
    <source>
        <strain evidence="3">CGMCC 4.7466</strain>
    </source>
</reference>
<dbReference type="InterPro" id="IPR013783">
    <property type="entry name" value="Ig-like_fold"/>
</dbReference>
<name>A0ABV9T1Y6_9BACT</name>
<evidence type="ECO:0000313" key="3">
    <source>
        <dbReference type="Proteomes" id="UP001595818"/>
    </source>
</evidence>
<keyword evidence="3" id="KW-1185">Reference proteome</keyword>